<feature type="compositionally biased region" description="Basic and acidic residues" evidence="1">
    <location>
        <begin position="439"/>
        <end position="449"/>
    </location>
</feature>
<dbReference type="EMBL" id="JAUEPU010000021">
    <property type="protein sequence ID" value="KAK0494333.1"/>
    <property type="molecule type" value="Genomic_DNA"/>
</dbReference>
<comment type="caution">
    <text evidence="2">The sequence shown here is derived from an EMBL/GenBank/DDBJ whole genome shotgun (WGS) entry which is preliminary data.</text>
</comment>
<dbReference type="AlphaFoldDB" id="A0AA39Q3U9"/>
<dbReference type="Pfam" id="PF18759">
    <property type="entry name" value="Plavaka"/>
    <property type="match status" value="1"/>
</dbReference>
<evidence type="ECO:0000313" key="2">
    <source>
        <dbReference type="EMBL" id="KAK0494333.1"/>
    </source>
</evidence>
<reference evidence="2" key="1">
    <citation type="submission" date="2023-06" db="EMBL/GenBank/DDBJ databases">
        <authorList>
            <consortium name="Lawrence Berkeley National Laboratory"/>
            <person name="Ahrendt S."/>
            <person name="Sahu N."/>
            <person name="Indic B."/>
            <person name="Wong-Bajracharya J."/>
            <person name="Merenyi Z."/>
            <person name="Ke H.-M."/>
            <person name="Monk M."/>
            <person name="Kocsube S."/>
            <person name="Drula E."/>
            <person name="Lipzen A."/>
            <person name="Balint B."/>
            <person name="Henrissat B."/>
            <person name="Andreopoulos B."/>
            <person name="Martin F.M."/>
            <person name="Harder C.B."/>
            <person name="Rigling D."/>
            <person name="Ford K.L."/>
            <person name="Foster G.D."/>
            <person name="Pangilinan J."/>
            <person name="Papanicolaou A."/>
            <person name="Barry K."/>
            <person name="LaButti K."/>
            <person name="Viragh M."/>
            <person name="Koriabine M."/>
            <person name="Yan M."/>
            <person name="Riley R."/>
            <person name="Champramary S."/>
            <person name="Plett K.L."/>
            <person name="Tsai I.J."/>
            <person name="Slot J."/>
            <person name="Sipos G."/>
            <person name="Plett J."/>
            <person name="Nagy L.G."/>
            <person name="Grigoriev I.V."/>
        </authorList>
    </citation>
    <scope>NUCLEOTIDE SEQUENCE</scope>
    <source>
        <strain evidence="2">HWK02</strain>
    </source>
</reference>
<protein>
    <submittedName>
        <fullName evidence="2">Uncharacterized protein</fullName>
    </submittedName>
</protein>
<feature type="region of interest" description="Disordered" evidence="1">
    <location>
        <begin position="428"/>
        <end position="459"/>
    </location>
</feature>
<proteinExistence type="predicted"/>
<gene>
    <name evidence="2" type="ORF">EDD18DRAFT_1107358</name>
</gene>
<evidence type="ECO:0000313" key="3">
    <source>
        <dbReference type="Proteomes" id="UP001175228"/>
    </source>
</evidence>
<evidence type="ECO:0000256" key="1">
    <source>
        <dbReference type="SAM" id="MobiDB-lite"/>
    </source>
</evidence>
<dbReference type="Proteomes" id="UP001175228">
    <property type="component" value="Unassembled WGS sequence"/>
</dbReference>
<keyword evidence="3" id="KW-1185">Reference proteome</keyword>
<name>A0AA39Q3U9_9AGAR</name>
<organism evidence="2 3">
    <name type="scientific">Armillaria luteobubalina</name>
    <dbReference type="NCBI Taxonomy" id="153913"/>
    <lineage>
        <taxon>Eukaryota</taxon>
        <taxon>Fungi</taxon>
        <taxon>Dikarya</taxon>
        <taxon>Basidiomycota</taxon>
        <taxon>Agaricomycotina</taxon>
        <taxon>Agaricomycetes</taxon>
        <taxon>Agaricomycetidae</taxon>
        <taxon>Agaricales</taxon>
        <taxon>Marasmiineae</taxon>
        <taxon>Physalacriaceae</taxon>
        <taxon>Armillaria</taxon>
    </lineage>
</organism>
<accession>A0AA39Q3U9</accession>
<dbReference type="InterPro" id="IPR041078">
    <property type="entry name" value="Plavaka"/>
</dbReference>
<sequence>MTWEMPCLFCLKWHPLVNQSLLQTISVQSIIPTAVDNLDSIKLKNFKHKQDQEWILELAINQGNIDALLTMMIKQGGQFESSTFTVPLQGQSYEFTVYHRDLWSWTLDILQDPLLTPYLNWDAQQLFKVNGSTSQRFYMEPHTGNMFWEIQVQGYPVIVRLGNLPSHIHNGQGVRGGHVIGWLPIVKEEAQHTGKSYYTDFKRAIWHKAFEFILSPIKEKSRFGAWITKSNHLLKEIKKRMIKLGSSYTQLADELLQAFPSWKDLYHFKQGFMNVTFTDGRKYEALSKLIFIAHAIFMAANDPIGYILLRALHVYMELDIYASLTLHTSDTLQDGQARTPIFASVIEEYKKATQNEYKAMQQTLTHTDTIPKEKKLKCWNFLKAHSHQHLFDDIEAKGIMLNYNTKPNESMHGSFKELYQHHTNFKNVDEQEGDEDDKGETGDSNKDKLAPTSSTSSKADYAATASLHGGHGKGGGKLSIAEVKAKAVDDSDFHDFLNHLSSHMKKHFESHPEELPSDNGVPAEFDSFKCQDQILLYGMIKVNYSSVVDWSFTTDILRCSPSFNYHPHYDFVLLDTNQGPMFVQLVLIFKCVVHEKVYPLMLVQPFKEAIGPITKKDHDLGFYRVRTRMKGDPLIVSIYSIIRGALLIEDIVMNRTNNRGERMTKDYLVVDMIDADMFLQMQNLSYVGRATRTTRR</sequence>